<name>A0A921SVA5_9BACT</name>
<feature type="modified residue" description="4-aspartylphosphate" evidence="5">
    <location>
        <position position="53"/>
    </location>
</feature>
<dbReference type="PRINTS" id="PR01590">
    <property type="entry name" value="HTHFIS"/>
</dbReference>
<dbReference type="InterPro" id="IPR002197">
    <property type="entry name" value="HTH_Fis"/>
</dbReference>
<feature type="domain" description="Sigma-54 factor interaction" evidence="6">
    <location>
        <begin position="132"/>
        <end position="361"/>
    </location>
</feature>
<organism evidence="8 9">
    <name type="scientific">Barnesiella viscericola</name>
    <dbReference type="NCBI Taxonomy" id="397865"/>
    <lineage>
        <taxon>Bacteria</taxon>
        <taxon>Pseudomonadati</taxon>
        <taxon>Bacteroidota</taxon>
        <taxon>Bacteroidia</taxon>
        <taxon>Bacteroidales</taxon>
        <taxon>Barnesiellaceae</taxon>
        <taxon>Barnesiella</taxon>
    </lineage>
</organism>
<dbReference type="InterPro" id="IPR009057">
    <property type="entry name" value="Homeodomain-like_sf"/>
</dbReference>
<dbReference type="GO" id="GO:0043565">
    <property type="term" value="F:sequence-specific DNA binding"/>
    <property type="evidence" value="ECO:0007669"/>
    <property type="project" value="InterPro"/>
</dbReference>
<proteinExistence type="predicted"/>
<dbReference type="RefSeq" id="WP_273306240.1">
    <property type="nucleotide sequence ID" value="NZ_DYUD01000023.1"/>
</dbReference>
<feature type="domain" description="Response regulatory" evidence="7">
    <location>
        <begin position="4"/>
        <end position="118"/>
    </location>
</feature>
<reference evidence="8" key="2">
    <citation type="submission" date="2021-09" db="EMBL/GenBank/DDBJ databases">
        <authorList>
            <person name="Gilroy R."/>
        </authorList>
    </citation>
    <scope>NUCLEOTIDE SEQUENCE</scope>
    <source>
        <strain evidence="8">CHK121-7720</strain>
    </source>
</reference>
<dbReference type="AlphaFoldDB" id="A0A921SVA5"/>
<dbReference type="PROSITE" id="PS50045">
    <property type="entry name" value="SIGMA54_INTERACT_4"/>
    <property type="match status" value="1"/>
</dbReference>
<evidence type="ECO:0000259" key="6">
    <source>
        <dbReference type="PROSITE" id="PS50045"/>
    </source>
</evidence>
<accession>A0A921SVA5</accession>
<dbReference type="SUPFAM" id="SSF46689">
    <property type="entry name" value="Homeodomain-like"/>
    <property type="match status" value="1"/>
</dbReference>
<dbReference type="CDD" id="cd00156">
    <property type="entry name" value="REC"/>
    <property type="match status" value="1"/>
</dbReference>
<keyword evidence="3" id="KW-0805">Transcription regulation</keyword>
<dbReference type="GO" id="GO:0005524">
    <property type="term" value="F:ATP binding"/>
    <property type="evidence" value="ECO:0007669"/>
    <property type="project" value="UniProtKB-KW"/>
</dbReference>
<keyword evidence="1" id="KW-0547">Nucleotide-binding</keyword>
<dbReference type="GO" id="GO:0006355">
    <property type="term" value="P:regulation of DNA-templated transcription"/>
    <property type="evidence" value="ECO:0007669"/>
    <property type="project" value="InterPro"/>
</dbReference>
<dbReference type="InterPro" id="IPR003593">
    <property type="entry name" value="AAA+_ATPase"/>
</dbReference>
<dbReference type="SMART" id="SM00382">
    <property type="entry name" value="AAA"/>
    <property type="match status" value="1"/>
</dbReference>
<dbReference type="InterPro" id="IPR058031">
    <property type="entry name" value="AAA_lid_NorR"/>
</dbReference>
<evidence type="ECO:0000256" key="1">
    <source>
        <dbReference type="ARBA" id="ARBA00022741"/>
    </source>
</evidence>
<dbReference type="InterPro" id="IPR011006">
    <property type="entry name" value="CheY-like_superfamily"/>
</dbReference>
<gene>
    <name evidence="8" type="ORF">K8U91_06995</name>
</gene>
<evidence type="ECO:0000256" key="2">
    <source>
        <dbReference type="ARBA" id="ARBA00022840"/>
    </source>
</evidence>
<dbReference type="CDD" id="cd00009">
    <property type="entry name" value="AAA"/>
    <property type="match status" value="1"/>
</dbReference>
<dbReference type="Gene3D" id="1.10.8.60">
    <property type="match status" value="1"/>
</dbReference>
<dbReference type="PANTHER" id="PTHR32071:SF81">
    <property type="entry name" value="PROPIONATE CATABOLISM OPERON REGULATORY PROTEIN"/>
    <property type="match status" value="1"/>
</dbReference>
<dbReference type="InterPro" id="IPR002078">
    <property type="entry name" value="Sigma_54_int"/>
</dbReference>
<evidence type="ECO:0000256" key="5">
    <source>
        <dbReference type="PROSITE-ProRule" id="PRU00169"/>
    </source>
</evidence>
<dbReference type="InterPro" id="IPR001789">
    <property type="entry name" value="Sig_transdc_resp-reg_receiver"/>
</dbReference>
<dbReference type="Pfam" id="PF02954">
    <property type="entry name" value="HTH_8"/>
    <property type="match status" value="1"/>
</dbReference>
<dbReference type="PANTHER" id="PTHR32071">
    <property type="entry name" value="TRANSCRIPTIONAL REGULATORY PROTEIN"/>
    <property type="match status" value="1"/>
</dbReference>
<evidence type="ECO:0000259" key="7">
    <source>
        <dbReference type="PROSITE" id="PS50110"/>
    </source>
</evidence>
<dbReference type="SMART" id="SM00448">
    <property type="entry name" value="REC"/>
    <property type="match status" value="1"/>
</dbReference>
<protein>
    <submittedName>
        <fullName evidence="8">Sigma-54 dependent transcriptional regulator</fullName>
    </submittedName>
</protein>
<keyword evidence="5" id="KW-0597">Phosphoprotein</keyword>
<evidence type="ECO:0000313" key="9">
    <source>
        <dbReference type="Proteomes" id="UP000757103"/>
    </source>
</evidence>
<dbReference type="FunFam" id="3.40.50.300:FF:000006">
    <property type="entry name" value="DNA-binding transcriptional regulator NtrC"/>
    <property type="match status" value="1"/>
</dbReference>
<dbReference type="PROSITE" id="PS50110">
    <property type="entry name" value="RESPONSE_REGULATORY"/>
    <property type="match status" value="1"/>
</dbReference>
<dbReference type="Pfam" id="PF25601">
    <property type="entry name" value="AAA_lid_14"/>
    <property type="match status" value="1"/>
</dbReference>
<dbReference type="Gene3D" id="3.40.50.300">
    <property type="entry name" value="P-loop containing nucleotide triphosphate hydrolases"/>
    <property type="match status" value="1"/>
</dbReference>
<comment type="caution">
    <text evidence="8">The sequence shown here is derived from an EMBL/GenBank/DDBJ whole genome shotgun (WGS) entry which is preliminary data.</text>
</comment>
<dbReference type="Pfam" id="PF00072">
    <property type="entry name" value="Response_reg"/>
    <property type="match status" value="1"/>
</dbReference>
<sequence>MKKRILIVEDNIALSHIQKDWLEREGYSVATAMNEPFAHKLLRKERFDLILSDVRLPQGDGIHLLEWIGKEKMDIPFVIMTEYASITDAVKAIKMGAKDYLSKPVYHEQLVEMVKELLKPIATMRSKEKELFKRISPKAREAEHLAEIVASSDITVLILGANGTGKESIARSIHFHSTRKDMPFVAVNCGAIPRELAASMFFGHTKGAFTGADTDKGGYFDAAKGGTLFLDEIGTLPFDMQSSLLRVLQEGTFMPVGSSRERVADVRIVAATNENMEKAIADGRFREDLYHRLGEFEIHQPSLCEYPEDILPLANFFREKYSAELHRKRTGFTAEAERLLLSHSWSGNIRELQNKIRRAVLMAKDTLIDYADLNITPAIQADAPEAPLLPLKDEELEKQSIIRALQSCSGIKTKAAQMLNVDSSTLYRKMKKYGIK</sequence>
<dbReference type="Proteomes" id="UP000757103">
    <property type="component" value="Unassembled WGS sequence"/>
</dbReference>
<evidence type="ECO:0000313" key="8">
    <source>
        <dbReference type="EMBL" id="HJG89199.1"/>
    </source>
</evidence>
<evidence type="ECO:0000256" key="3">
    <source>
        <dbReference type="ARBA" id="ARBA00023015"/>
    </source>
</evidence>
<evidence type="ECO:0000256" key="4">
    <source>
        <dbReference type="ARBA" id="ARBA00023163"/>
    </source>
</evidence>
<reference evidence="8" key="1">
    <citation type="journal article" date="2021" name="PeerJ">
        <title>Extensive microbial diversity within the chicken gut microbiome revealed by metagenomics and culture.</title>
        <authorList>
            <person name="Gilroy R."/>
            <person name="Ravi A."/>
            <person name="Getino M."/>
            <person name="Pursley I."/>
            <person name="Horton D.L."/>
            <person name="Alikhan N.F."/>
            <person name="Baker D."/>
            <person name="Gharbi K."/>
            <person name="Hall N."/>
            <person name="Watson M."/>
            <person name="Adriaenssens E.M."/>
            <person name="Foster-Nyarko E."/>
            <person name="Jarju S."/>
            <person name="Secka A."/>
            <person name="Antonio M."/>
            <person name="Oren A."/>
            <person name="Chaudhuri R.R."/>
            <person name="La Ragione R."/>
            <person name="Hildebrand F."/>
            <person name="Pallen M.J."/>
        </authorList>
    </citation>
    <scope>NUCLEOTIDE SEQUENCE</scope>
    <source>
        <strain evidence="8">CHK121-7720</strain>
    </source>
</reference>
<dbReference type="SUPFAM" id="SSF52540">
    <property type="entry name" value="P-loop containing nucleoside triphosphate hydrolases"/>
    <property type="match status" value="1"/>
</dbReference>
<dbReference type="Gene3D" id="1.10.10.60">
    <property type="entry name" value="Homeodomain-like"/>
    <property type="match status" value="1"/>
</dbReference>
<keyword evidence="2" id="KW-0067">ATP-binding</keyword>
<keyword evidence="4" id="KW-0804">Transcription</keyword>
<dbReference type="Gene3D" id="3.40.50.2300">
    <property type="match status" value="1"/>
</dbReference>
<dbReference type="InterPro" id="IPR027417">
    <property type="entry name" value="P-loop_NTPase"/>
</dbReference>
<dbReference type="Pfam" id="PF00158">
    <property type="entry name" value="Sigma54_activat"/>
    <property type="match status" value="1"/>
</dbReference>
<dbReference type="GO" id="GO:0000160">
    <property type="term" value="P:phosphorelay signal transduction system"/>
    <property type="evidence" value="ECO:0007669"/>
    <property type="project" value="InterPro"/>
</dbReference>
<dbReference type="SUPFAM" id="SSF52172">
    <property type="entry name" value="CheY-like"/>
    <property type="match status" value="1"/>
</dbReference>
<dbReference type="EMBL" id="DYUD01000023">
    <property type="protein sequence ID" value="HJG89199.1"/>
    <property type="molecule type" value="Genomic_DNA"/>
</dbReference>